<keyword evidence="5" id="KW-1185">Reference proteome</keyword>
<accession>A0A1G6MQU4</accession>
<organism evidence="4 5">
    <name type="scientific">Succiniclasticum ruminis</name>
    <dbReference type="NCBI Taxonomy" id="40841"/>
    <lineage>
        <taxon>Bacteria</taxon>
        <taxon>Bacillati</taxon>
        <taxon>Bacillota</taxon>
        <taxon>Negativicutes</taxon>
        <taxon>Acidaminococcales</taxon>
        <taxon>Acidaminococcaceae</taxon>
        <taxon>Succiniclasticum</taxon>
    </lineage>
</organism>
<dbReference type="RefSeq" id="WP_093730673.1">
    <property type="nucleotide sequence ID" value="NZ_FMYW01000010.1"/>
</dbReference>
<dbReference type="Pfam" id="PF01832">
    <property type="entry name" value="Glucosaminidase"/>
    <property type="match status" value="1"/>
</dbReference>
<evidence type="ECO:0000256" key="2">
    <source>
        <dbReference type="SAM" id="SignalP"/>
    </source>
</evidence>
<dbReference type="AlphaFoldDB" id="A0A1G6MQU4"/>
<feature type="chain" id="PRO_5011591366" evidence="2">
    <location>
        <begin position="25"/>
        <end position="346"/>
    </location>
</feature>
<evidence type="ECO:0000313" key="5">
    <source>
        <dbReference type="Proteomes" id="UP000198943"/>
    </source>
</evidence>
<feature type="compositionally biased region" description="Basic residues" evidence="1">
    <location>
        <begin position="336"/>
        <end position="346"/>
    </location>
</feature>
<name>A0A1G6MQU4_9FIRM</name>
<evidence type="ECO:0000256" key="1">
    <source>
        <dbReference type="SAM" id="MobiDB-lite"/>
    </source>
</evidence>
<sequence>MKKMTKMTCAVAVALLLLPVPGQAARTASANRGGKPVVTMGDRPGAIAPGAGQNKNDAKQNKAAKGSNTEIKNKKDSGTQVSQGNKTDTKREVKTKQTAAVKRNLNAIYILPKGYKDITIKGKAEATKKQAAQLIVANNKNLPIGCSVGEIVDLYWEEAEREGIRPDMALSQALLETGYFNFGGAVEPWQHNFCGLGTVGNGVQGAAFKTTREGVRAHIQHLLAYTSHDLPKTKLIDPRYEKAHNLRLQNGLITKWSGLNWTWAMGGEYAEKVINTHQLMLRCPDKEPEGMWTDHKKQQKELEKLYEKKMKERNKLEQYKYEKPKHEKYKSENRKNEKHKNEKRKK</sequence>
<feature type="region of interest" description="Disordered" evidence="1">
    <location>
        <begin position="25"/>
        <end position="95"/>
    </location>
</feature>
<dbReference type="OrthoDB" id="9763643at2"/>
<feature type="compositionally biased region" description="Low complexity" evidence="1">
    <location>
        <begin position="51"/>
        <end position="66"/>
    </location>
</feature>
<evidence type="ECO:0000313" key="4">
    <source>
        <dbReference type="EMBL" id="SDC57821.1"/>
    </source>
</evidence>
<reference evidence="5" key="1">
    <citation type="submission" date="2016-10" db="EMBL/GenBank/DDBJ databases">
        <authorList>
            <person name="Varghese N."/>
            <person name="Submissions S."/>
        </authorList>
    </citation>
    <scope>NUCLEOTIDE SEQUENCE [LARGE SCALE GENOMIC DNA]</scope>
    <source>
        <strain evidence="5">DSM 11005</strain>
    </source>
</reference>
<feature type="signal peptide" evidence="2">
    <location>
        <begin position="1"/>
        <end position="24"/>
    </location>
</feature>
<keyword evidence="2" id="KW-0732">Signal</keyword>
<feature type="region of interest" description="Disordered" evidence="1">
    <location>
        <begin position="313"/>
        <end position="346"/>
    </location>
</feature>
<feature type="domain" description="Mannosyl-glycoprotein endo-beta-N-acetylglucosamidase-like" evidence="3">
    <location>
        <begin position="154"/>
        <end position="276"/>
    </location>
</feature>
<dbReference type="InterPro" id="IPR002901">
    <property type="entry name" value="MGlyc_endo_b_GlcNAc-like_dom"/>
</dbReference>
<dbReference type="EMBL" id="FMYW01000010">
    <property type="protein sequence ID" value="SDC57821.1"/>
    <property type="molecule type" value="Genomic_DNA"/>
</dbReference>
<gene>
    <name evidence="4" type="ORF">SAMN04487864_11087</name>
</gene>
<dbReference type="GO" id="GO:0004040">
    <property type="term" value="F:amidase activity"/>
    <property type="evidence" value="ECO:0007669"/>
    <property type="project" value="InterPro"/>
</dbReference>
<proteinExistence type="predicted"/>
<evidence type="ECO:0000259" key="3">
    <source>
        <dbReference type="Pfam" id="PF01832"/>
    </source>
</evidence>
<feature type="compositionally biased region" description="Basic and acidic residues" evidence="1">
    <location>
        <begin position="313"/>
        <end position="335"/>
    </location>
</feature>
<protein>
    <submittedName>
        <fullName evidence="4">Mannosyl-glycoprotein endo-beta-N-acetylglucosaminidase</fullName>
    </submittedName>
</protein>
<dbReference type="Proteomes" id="UP000198943">
    <property type="component" value="Unassembled WGS sequence"/>
</dbReference>